<name>F0XBD8_GROCL</name>
<dbReference type="Proteomes" id="UP000007796">
    <property type="component" value="Unassembled WGS sequence"/>
</dbReference>
<dbReference type="EMBL" id="GL629756">
    <property type="protein sequence ID" value="EFX04841.1"/>
    <property type="molecule type" value="Genomic_DNA"/>
</dbReference>
<keyword evidence="2" id="KW-1185">Reference proteome</keyword>
<accession>F0XBD8</accession>
<dbReference type="RefSeq" id="XP_014174323.1">
    <property type="nucleotide sequence ID" value="XM_014318848.1"/>
</dbReference>
<protein>
    <submittedName>
        <fullName evidence="1">Uncharacterized protein</fullName>
    </submittedName>
</protein>
<organism evidence="2">
    <name type="scientific">Grosmannia clavigera (strain kw1407 / UAMH 11150)</name>
    <name type="common">Blue stain fungus</name>
    <name type="synonym">Graphiocladiella clavigera</name>
    <dbReference type="NCBI Taxonomy" id="655863"/>
    <lineage>
        <taxon>Eukaryota</taxon>
        <taxon>Fungi</taxon>
        <taxon>Dikarya</taxon>
        <taxon>Ascomycota</taxon>
        <taxon>Pezizomycotina</taxon>
        <taxon>Sordariomycetes</taxon>
        <taxon>Sordariomycetidae</taxon>
        <taxon>Ophiostomatales</taxon>
        <taxon>Ophiostomataceae</taxon>
        <taxon>Leptographium</taxon>
    </lineage>
</organism>
<dbReference type="AlphaFoldDB" id="F0XBD8"/>
<evidence type="ECO:0000313" key="1">
    <source>
        <dbReference type="EMBL" id="EFX04841.1"/>
    </source>
</evidence>
<dbReference type="InParanoid" id="F0XBD8"/>
<dbReference type="OrthoDB" id="5235198at2759"/>
<proteinExistence type="predicted"/>
<evidence type="ECO:0000313" key="2">
    <source>
        <dbReference type="Proteomes" id="UP000007796"/>
    </source>
</evidence>
<dbReference type="GeneID" id="25978389"/>
<gene>
    <name evidence="1" type="ORF">CMQ_5103</name>
</gene>
<sequence length="194" mass="21434">MTNGSRSHIFSLLSDEVLVHFLYARGVSVPSDASHDVLVALADENADLPIVPAPLTPATVFGVLTLAHLNFFLRKKHGEAVNANAAWTIAAPPKLARIKIEALRQYATQEIYQKQIAGQDEALSQFGQDIADTWKQKIELQAGAEPSLFGPHPAEDDIDVLYEDLGLLRDRTKDRQRSLEKLGMVLDLLRTGKR</sequence>
<dbReference type="eggNOG" id="ENOG502RKVQ">
    <property type="taxonomic scope" value="Eukaryota"/>
</dbReference>
<dbReference type="HOGENOM" id="CLU_1661316_0_0_1"/>
<reference evidence="1 2" key="1">
    <citation type="journal article" date="2011" name="Proc. Natl. Acad. Sci. U.S.A.">
        <title>Genome and transcriptome analyses of the mountain pine beetle-fungal symbiont Grosmannia clavigera, a lodgepole pine pathogen.</title>
        <authorList>
            <person name="DiGuistini S."/>
            <person name="Wang Y."/>
            <person name="Liao N.Y."/>
            <person name="Taylor G."/>
            <person name="Tanguay P."/>
            <person name="Feau N."/>
            <person name="Henrissat B."/>
            <person name="Chan S.K."/>
            <person name="Hesse-Orce U."/>
            <person name="Alamouti S.M."/>
            <person name="Tsui C.K.M."/>
            <person name="Docking R.T."/>
            <person name="Levasseur A."/>
            <person name="Haridas S."/>
            <person name="Robertson G."/>
            <person name="Birol I."/>
            <person name="Holt R.A."/>
            <person name="Marra M.A."/>
            <person name="Hamelin R.C."/>
            <person name="Hirst M."/>
            <person name="Jones S.J.M."/>
            <person name="Bohlmann J."/>
            <person name="Breuil C."/>
        </authorList>
    </citation>
    <scope>NUCLEOTIDE SEQUENCE [LARGE SCALE GENOMIC DNA]</scope>
    <source>
        <strain evidence="2">kw1407 / UAMH 11150</strain>
    </source>
</reference>